<comment type="caution">
    <text evidence="1">The sequence shown here is derived from an EMBL/GenBank/DDBJ whole genome shotgun (WGS) entry which is preliminary data.</text>
</comment>
<name>K0TP26_THAOC</name>
<protein>
    <submittedName>
        <fullName evidence="1">Uncharacterized protein</fullName>
    </submittedName>
</protein>
<dbReference type="EMBL" id="AGNL01003976">
    <property type="protein sequence ID" value="EJK74082.1"/>
    <property type="molecule type" value="Genomic_DNA"/>
</dbReference>
<accession>K0TP26</accession>
<gene>
    <name evidence="1" type="ORF">THAOC_04264</name>
</gene>
<sequence length="130" mass="14120">MYKPAANRCEGSIVYDGGPSTAVVYLGLPSRPLALRPRNGLYILTGLFPRICLPQPPHPSPLASLAPPPLATRPAGGGRGVCRLYLSLPGHYLNLSLYKSQGPFQRGAKRSLHKLVYTSLRVRCCPMVPR</sequence>
<evidence type="ECO:0000313" key="1">
    <source>
        <dbReference type="EMBL" id="EJK74082.1"/>
    </source>
</evidence>
<reference evidence="1 2" key="1">
    <citation type="journal article" date="2012" name="Genome Biol.">
        <title>Genome and low-iron response of an oceanic diatom adapted to chronic iron limitation.</title>
        <authorList>
            <person name="Lommer M."/>
            <person name="Specht M."/>
            <person name="Roy A.S."/>
            <person name="Kraemer L."/>
            <person name="Andreson R."/>
            <person name="Gutowska M.A."/>
            <person name="Wolf J."/>
            <person name="Bergner S.V."/>
            <person name="Schilhabel M.B."/>
            <person name="Klostermeier U.C."/>
            <person name="Beiko R.G."/>
            <person name="Rosenstiel P."/>
            <person name="Hippler M."/>
            <person name="Laroche J."/>
        </authorList>
    </citation>
    <scope>NUCLEOTIDE SEQUENCE [LARGE SCALE GENOMIC DNA]</scope>
    <source>
        <strain evidence="1 2">CCMP1005</strain>
    </source>
</reference>
<keyword evidence="2" id="KW-1185">Reference proteome</keyword>
<evidence type="ECO:0000313" key="2">
    <source>
        <dbReference type="Proteomes" id="UP000266841"/>
    </source>
</evidence>
<dbReference type="AlphaFoldDB" id="K0TP26"/>
<dbReference type="Proteomes" id="UP000266841">
    <property type="component" value="Unassembled WGS sequence"/>
</dbReference>
<organism evidence="1 2">
    <name type="scientific">Thalassiosira oceanica</name>
    <name type="common">Marine diatom</name>
    <dbReference type="NCBI Taxonomy" id="159749"/>
    <lineage>
        <taxon>Eukaryota</taxon>
        <taxon>Sar</taxon>
        <taxon>Stramenopiles</taxon>
        <taxon>Ochrophyta</taxon>
        <taxon>Bacillariophyta</taxon>
        <taxon>Coscinodiscophyceae</taxon>
        <taxon>Thalassiosirophycidae</taxon>
        <taxon>Thalassiosirales</taxon>
        <taxon>Thalassiosiraceae</taxon>
        <taxon>Thalassiosira</taxon>
    </lineage>
</organism>
<proteinExistence type="predicted"/>